<evidence type="ECO:0000259" key="1">
    <source>
        <dbReference type="PROSITE" id="PS51186"/>
    </source>
</evidence>
<dbReference type="RefSeq" id="WP_190957317.1">
    <property type="nucleotide sequence ID" value="NZ_JACJTU010000023.1"/>
</dbReference>
<dbReference type="Proteomes" id="UP000637383">
    <property type="component" value="Unassembled WGS sequence"/>
</dbReference>
<sequence>MNHSLHITTQRLELLPCCLEVAQAVVAKNKSEVEKLLGVRVPDEWYTGEVLDIFPMYTQMLIDDPSQLGWGVWLIIHIADNTLIGDLGFLGKPNEQGTTEMGYEVISAYRQQGFAFEAVEALVNFAFTQPQLKSIVSHSPNDHVASIRILEKLGMQQVERNENLIKWELKLESR</sequence>
<reference evidence="2 3" key="1">
    <citation type="journal article" date="2020" name="ISME J.">
        <title>Comparative genomics reveals insights into cyanobacterial evolution and habitat adaptation.</title>
        <authorList>
            <person name="Chen M.Y."/>
            <person name="Teng W.K."/>
            <person name="Zhao L."/>
            <person name="Hu C.X."/>
            <person name="Zhou Y.K."/>
            <person name="Han B.P."/>
            <person name="Song L.R."/>
            <person name="Shu W.S."/>
        </authorList>
    </citation>
    <scope>NUCLEOTIDE SEQUENCE [LARGE SCALE GENOMIC DNA]</scope>
    <source>
        <strain evidence="2 3">FACHB-159</strain>
    </source>
</reference>
<evidence type="ECO:0000313" key="3">
    <source>
        <dbReference type="Proteomes" id="UP000637383"/>
    </source>
</evidence>
<dbReference type="InterPro" id="IPR051531">
    <property type="entry name" value="N-acetyltransferase"/>
</dbReference>
<keyword evidence="3" id="KW-1185">Reference proteome</keyword>
<dbReference type="InterPro" id="IPR000182">
    <property type="entry name" value="GNAT_dom"/>
</dbReference>
<comment type="caution">
    <text evidence="2">The sequence shown here is derived from an EMBL/GenBank/DDBJ whole genome shotgun (WGS) entry which is preliminary data.</text>
</comment>
<dbReference type="EMBL" id="JACJTU010000023">
    <property type="protein sequence ID" value="MBD2736701.1"/>
    <property type="molecule type" value="Genomic_DNA"/>
</dbReference>
<proteinExistence type="predicted"/>
<dbReference type="Pfam" id="PF13302">
    <property type="entry name" value="Acetyltransf_3"/>
    <property type="match status" value="1"/>
</dbReference>
<evidence type="ECO:0000313" key="2">
    <source>
        <dbReference type="EMBL" id="MBD2736701.1"/>
    </source>
</evidence>
<dbReference type="PANTHER" id="PTHR43792:SF13">
    <property type="entry name" value="ACETYLTRANSFERASE"/>
    <property type="match status" value="1"/>
</dbReference>
<dbReference type="PROSITE" id="PS51186">
    <property type="entry name" value="GNAT"/>
    <property type="match status" value="1"/>
</dbReference>
<dbReference type="PANTHER" id="PTHR43792">
    <property type="entry name" value="GNAT FAMILY, PUTATIVE (AFU_ORTHOLOGUE AFUA_3G00765)-RELATED-RELATED"/>
    <property type="match status" value="1"/>
</dbReference>
<dbReference type="Gene3D" id="3.40.630.30">
    <property type="match status" value="1"/>
</dbReference>
<name>A0ABR8KAZ8_9NOSO</name>
<gene>
    <name evidence="2" type="ORF">H6H03_22890</name>
</gene>
<feature type="domain" description="N-acetyltransferase" evidence="1">
    <location>
        <begin position="25"/>
        <end position="172"/>
    </location>
</feature>
<organism evidence="2 3">
    <name type="scientific">Nostoc paludosum FACHB-159</name>
    <dbReference type="NCBI Taxonomy" id="2692908"/>
    <lineage>
        <taxon>Bacteria</taxon>
        <taxon>Bacillati</taxon>
        <taxon>Cyanobacteriota</taxon>
        <taxon>Cyanophyceae</taxon>
        <taxon>Nostocales</taxon>
        <taxon>Nostocaceae</taxon>
        <taxon>Nostoc</taxon>
    </lineage>
</organism>
<dbReference type="SUPFAM" id="SSF55729">
    <property type="entry name" value="Acyl-CoA N-acyltransferases (Nat)"/>
    <property type="match status" value="1"/>
</dbReference>
<dbReference type="InterPro" id="IPR016181">
    <property type="entry name" value="Acyl_CoA_acyltransferase"/>
</dbReference>
<accession>A0ABR8KAZ8</accession>
<protein>
    <submittedName>
        <fullName evidence="2">GNAT family N-acetyltransferase</fullName>
    </submittedName>
</protein>